<sequence>MNNYWPKGWKKALPNFLGEDFFTSFENMFEEEQHQDTSNPSSKKSSGIHVNIYESGHELLCIFKLPGLKLKEVDIDVHNDTIEITGSVFVNKGDFRPILEEIYEGPVHRKLKLPYQVRKDKVDASYKHGYLFVLLHRDLRAIDQKPKIIIEDLEAD</sequence>
<dbReference type="SUPFAM" id="SSF49764">
    <property type="entry name" value="HSP20-like chaperones"/>
    <property type="match status" value="1"/>
</dbReference>
<accession>A0ABW6KBP6</accession>
<dbReference type="PROSITE" id="PS01031">
    <property type="entry name" value="SHSP"/>
    <property type="match status" value="1"/>
</dbReference>
<dbReference type="InterPro" id="IPR008978">
    <property type="entry name" value="HSP20-like_chaperone"/>
</dbReference>
<comment type="caution">
    <text evidence="4">The sequence shown here is derived from an EMBL/GenBank/DDBJ whole genome shotgun (WGS) entry which is preliminary data.</text>
</comment>
<proteinExistence type="inferred from homology"/>
<evidence type="ECO:0000256" key="1">
    <source>
        <dbReference type="PROSITE-ProRule" id="PRU00285"/>
    </source>
</evidence>
<evidence type="ECO:0000259" key="3">
    <source>
        <dbReference type="PROSITE" id="PS01031"/>
    </source>
</evidence>
<dbReference type="Pfam" id="PF00011">
    <property type="entry name" value="HSP20"/>
    <property type="match status" value="1"/>
</dbReference>
<evidence type="ECO:0000256" key="2">
    <source>
        <dbReference type="RuleBase" id="RU003616"/>
    </source>
</evidence>
<keyword evidence="5" id="KW-1185">Reference proteome</keyword>
<reference evidence="4 5" key="1">
    <citation type="submission" date="2024-08" db="EMBL/GenBank/DDBJ databases">
        <title>Two novel Cytobacillus novel species.</title>
        <authorList>
            <person name="Liu G."/>
        </authorList>
    </citation>
    <scope>NUCLEOTIDE SEQUENCE [LARGE SCALE GENOMIC DNA]</scope>
    <source>
        <strain evidence="4 5">FJAT-54145</strain>
    </source>
</reference>
<dbReference type="RefSeq" id="WP_389358942.1">
    <property type="nucleotide sequence ID" value="NZ_JBIACK010000001.1"/>
</dbReference>
<dbReference type="InterPro" id="IPR002068">
    <property type="entry name" value="A-crystallin/Hsp20_dom"/>
</dbReference>
<evidence type="ECO:0000313" key="4">
    <source>
        <dbReference type="EMBL" id="MFE8700142.1"/>
    </source>
</evidence>
<name>A0ABW6KBP6_9BACI</name>
<organism evidence="4 5">
    <name type="scientific">Cytobacillus spartinae</name>
    <dbReference type="NCBI Taxonomy" id="3299023"/>
    <lineage>
        <taxon>Bacteria</taxon>
        <taxon>Bacillati</taxon>
        <taxon>Bacillota</taxon>
        <taxon>Bacilli</taxon>
        <taxon>Bacillales</taxon>
        <taxon>Bacillaceae</taxon>
        <taxon>Cytobacillus</taxon>
    </lineage>
</organism>
<feature type="domain" description="SHSP" evidence="3">
    <location>
        <begin position="41"/>
        <end position="156"/>
    </location>
</feature>
<gene>
    <name evidence="4" type="ORF">ACFYKX_05825</name>
</gene>
<evidence type="ECO:0000313" key="5">
    <source>
        <dbReference type="Proteomes" id="UP001601059"/>
    </source>
</evidence>
<dbReference type="EMBL" id="JBIACK010000001">
    <property type="protein sequence ID" value="MFE8700142.1"/>
    <property type="molecule type" value="Genomic_DNA"/>
</dbReference>
<protein>
    <submittedName>
        <fullName evidence="4">Hsp20/alpha crystallin family protein</fullName>
    </submittedName>
</protein>
<dbReference type="CDD" id="cd06464">
    <property type="entry name" value="ACD_sHsps-like"/>
    <property type="match status" value="1"/>
</dbReference>
<dbReference type="Gene3D" id="2.60.40.790">
    <property type="match status" value="1"/>
</dbReference>
<dbReference type="Proteomes" id="UP001601059">
    <property type="component" value="Unassembled WGS sequence"/>
</dbReference>
<comment type="similarity">
    <text evidence="1 2">Belongs to the small heat shock protein (HSP20) family.</text>
</comment>